<dbReference type="EMBL" id="CAWUPB010001184">
    <property type="protein sequence ID" value="CAK7350207.1"/>
    <property type="molecule type" value="Genomic_DNA"/>
</dbReference>
<keyword evidence="3" id="KW-1185">Reference proteome</keyword>
<sequence>QLVSQQVTAIANPSPKLPFAQAQAPHTTPLLQASLARNTFSAKLTPSCVCPYQRSKPPSACPSIASLLARLEGRSACPANANTRCPSQPVPVYRLHLPANARARANRCQHRPAPTPTPTPKPTKCR</sequence>
<feature type="region of interest" description="Disordered" evidence="1">
    <location>
        <begin position="103"/>
        <end position="126"/>
    </location>
</feature>
<dbReference type="Proteomes" id="UP001314170">
    <property type="component" value="Unassembled WGS sequence"/>
</dbReference>
<protein>
    <submittedName>
        <fullName evidence="2">Uncharacterized protein</fullName>
    </submittedName>
</protein>
<evidence type="ECO:0000313" key="3">
    <source>
        <dbReference type="Proteomes" id="UP001314170"/>
    </source>
</evidence>
<reference evidence="2 3" key="1">
    <citation type="submission" date="2024-01" db="EMBL/GenBank/DDBJ databases">
        <authorList>
            <person name="Waweru B."/>
        </authorList>
    </citation>
    <scope>NUCLEOTIDE SEQUENCE [LARGE SCALE GENOMIC DNA]</scope>
</reference>
<organism evidence="2 3">
    <name type="scientific">Dovyalis caffra</name>
    <dbReference type="NCBI Taxonomy" id="77055"/>
    <lineage>
        <taxon>Eukaryota</taxon>
        <taxon>Viridiplantae</taxon>
        <taxon>Streptophyta</taxon>
        <taxon>Embryophyta</taxon>
        <taxon>Tracheophyta</taxon>
        <taxon>Spermatophyta</taxon>
        <taxon>Magnoliopsida</taxon>
        <taxon>eudicotyledons</taxon>
        <taxon>Gunneridae</taxon>
        <taxon>Pentapetalae</taxon>
        <taxon>rosids</taxon>
        <taxon>fabids</taxon>
        <taxon>Malpighiales</taxon>
        <taxon>Salicaceae</taxon>
        <taxon>Flacourtieae</taxon>
        <taxon>Dovyalis</taxon>
    </lineage>
</organism>
<evidence type="ECO:0000256" key="1">
    <source>
        <dbReference type="SAM" id="MobiDB-lite"/>
    </source>
</evidence>
<comment type="caution">
    <text evidence="2">The sequence shown here is derived from an EMBL/GenBank/DDBJ whole genome shotgun (WGS) entry which is preliminary data.</text>
</comment>
<feature type="compositionally biased region" description="Pro residues" evidence="1">
    <location>
        <begin position="113"/>
        <end position="126"/>
    </location>
</feature>
<name>A0AAV1SHI8_9ROSI</name>
<feature type="non-terminal residue" evidence="2">
    <location>
        <position position="1"/>
    </location>
</feature>
<feature type="non-terminal residue" evidence="2">
    <location>
        <position position="126"/>
    </location>
</feature>
<dbReference type="AlphaFoldDB" id="A0AAV1SHI8"/>
<evidence type="ECO:0000313" key="2">
    <source>
        <dbReference type="EMBL" id="CAK7350207.1"/>
    </source>
</evidence>
<gene>
    <name evidence="2" type="ORF">DCAF_LOCUS22934</name>
</gene>
<proteinExistence type="predicted"/>
<accession>A0AAV1SHI8</accession>